<reference evidence="1 2" key="1">
    <citation type="submission" date="2022-01" db="EMBL/GenBank/DDBJ databases">
        <authorList>
            <person name="Xiong W."/>
            <person name="Schranz E."/>
        </authorList>
    </citation>
    <scope>NUCLEOTIDE SEQUENCE [LARGE SCALE GENOMIC DNA]</scope>
</reference>
<evidence type="ECO:0000313" key="2">
    <source>
        <dbReference type="Proteomes" id="UP001157418"/>
    </source>
</evidence>
<dbReference type="Proteomes" id="UP001157418">
    <property type="component" value="Unassembled WGS sequence"/>
</dbReference>
<evidence type="ECO:0000313" key="1">
    <source>
        <dbReference type="EMBL" id="CAH1454707.1"/>
    </source>
</evidence>
<accession>A0AAU9PXI1</accession>
<comment type="caution">
    <text evidence="1">The sequence shown here is derived from an EMBL/GenBank/DDBJ whole genome shotgun (WGS) entry which is preliminary data.</text>
</comment>
<protein>
    <submittedName>
        <fullName evidence="1">Uncharacterized protein</fullName>
    </submittedName>
</protein>
<name>A0AAU9PXI1_9ASTR</name>
<proteinExistence type="predicted"/>
<organism evidence="1 2">
    <name type="scientific">Lactuca virosa</name>
    <dbReference type="NCBI Taxonomy" id="75947"/>
    <lineage>
        <taxon>Eukaryota</taxon>
        <taxon>Viridiplantae</taxon>
        <taxon>Streptophyta</taxon>
        <taxon>Embryophyta</taxon>
        <taxon>Tracheophyta</taxon>
        <taxon>Spermatophyta</taxon>
        <taxon>Magnoliopsida</taxon>
        <taxon>eudicotyledons</taxon>
        <taxon>Gunneridae</taxon>
        <taxon>Pentapetalae</taxon>
        <taxon>asterids</taxon>
        <taxon>campanulids</taxon>
        <taxon>Asterales</taxon>
        <taxon>Asteraceae</taxon>
        <taxon>Cichorioideae</taxon>
        <taxon>Cichorieae</taxon>
        <taxon>Lactucinae</taxon>
        <taxon>Lactuca</taxon>
    </lineage>
</organism>
<gene>
    <name evidence="1" type="ORF">LVIROSA_LOCUS39868</name>
</gene>
<sequence>MIAFRKCTCPYCQICPVVAVDASYFSYSPSLSPKEAAKDTLIQTFIFSVVTLFLQKPIRFQDMHPPKH</sequence>
<dbReference type="EMBL" id="CAKMRJ010005841">
    <property type="protein sequence ID" value="CAH1454707.1"/>
    <property type="molecule type" value="Genomic_DNA"/>
</dbReference>
<dbReference type="AlphaFoldDB" id="A0AAU9PXI1"/>
<keyword evidence="2" id="KW-1185">Reference proteome</keyword>